<proteinExistence type="inferred from homology"/>
<evidence type="ECO:0000256" key="2">
    <source>
        <dbReference type="RuleBase" id="RU003452"/>
    </source>
</evidence>
<reference evidence="3" key="1">
    <citation type="submission" date="2022-08" db="EMBL/GenBank/DDBJ databases">
        <authorList>
            <person name="Tistechok S."/>
            <person name="Samborskyy M."/>
            <person name="Roman I."/>
        </authorList>
    </citation>
    <scope>NUCLEOTIDE SEQUENCE</scope>
    <source>
        <strain evidence="3">DSM 103496</strain>
    </source>
</reference>
<evidence type="ECO:0000313" key="3">
    <source>
        <dbReference type="EMBL" id="MCS7478630.1"/>
    </source>
</evidence>
<dbReference type="AlphaFoldDB" id="A0A9X2VL61"/>
<dbReference type="InterPro" id="IPR001447">
    <property type="entry name" value="Arylamine_N-AcTrfase"/>
</dbReference>
<dbReference type="PANTHER" id="PTHR11786:SF0">
    <property type="entry name" value="ARYLAMINE N-ACETYLTRANSFERASE 4-RELATED"/>
    <property type="match status" value="1"/>
</dbReference>
<dbReference type="EMBL" id="JANYMP010000007">
    <property type="protein sequence ID" value="MCS7478630.1"/>
    <property type="molecule type" value="Genomic_DNA"/>
</dbReference>
<dbReference type="SUPFAM" id="SSF54001">
    <property type="entry name" value="Cysteine proteinases"/>
    <property type="match status" value="1"/>
</dbReference>
<dbReference type="PANTHER" id="PTHR11786">
    <property type="entry name" value="N-HYDROXYARYLAMINE O-ACETYLTRANSFERASE"/>
    <property type="match status" value="1"/>
</dbReference>
<evidence type="ECO:0000313" key="4">
    <source>
        <dbReference type="Proteomes" id="UP001141259"/>
    </source>
</evidence>
<accession>A0A9X2VL61</accession>
<gene>
    <name evidence="3" type="ORF">NZH93_17350</name>
</gene>
<dbReference type="Gene3D" id="2.40.128.150">
    <property type="entry name" value="Cysteine proteinases"/>
    <property type="match status" value="1"/>
</dbReference>
<dbReference type="Gene3D" id="3.30.2140.10">
    <property type="entry name" value="Arylamine N-acetyltransferase"/>
    <property type="match status" value="1"/>
</dbReference>
<comment type="similarity">
    <text evidence="1 2">Belongs to the arylamine N-acetyltransferase family.</text>
</comment>
<evidence type="ECO:0000256" key="1">
    <source>
        <dbReference type="ARBA" id="ARBA00006547"/>
    </source>
</evidence>
<sequence>MEHLVDAYLDRIGHRGGVAPSADVLRALHRAHLATVPFENFDVHLDAVVPLDRATILDKVVRRRRGGYCYELNTAFAELLGALGFDVTLAVAAICDRDEGDPHWGNHLALLVRVDGGTWVADVGMGQGFLDPLPLRAGRHERGGFDFEVAPDDDWWIGMHRHGRLPGYRLREEPADLASFQPLHEYQTTSPESPFVRLLMAQRPHDDHVLTLLGTRLTADGPAGRVESALDTHAEYAAVLAERFGVPTGDLDTARLHRIAHAMTTAHVG</sequence>
<dbReference type="InterPro" id="IPR038765">
    <property type="entry name" value="Papain-like_cys_pep_sf"/>
</dbReference>
<dbReference type="GO" id="GO:0016407">
    <property type="term" value="F:acetyltransferase activity"/>
    <property type="evidence" value="ECO:0007669"/>
    <property type="project" value="InterPro"/>
</dbReference>
<dbReference type="PRINTS" id="PR01543">
    <property type="entry name" value="ANATRNSFRASE"/>
</dbReference>
<comment type="caution">
    <text evidence="3">The sequence shown here is derived from an EMBL/GenBank/DDBJ whole genome shotgun (WGS) entry which is preliminary data.</text>
</comment>
<dbReference type="Pfam" id="PF00797">
    <property type="entry name" value="Acetyltransf_2"/>
    <property type="match status" value="1"/>
</dbReference>
<dbReference type="RefSeq" id="WP_259624134.1">
    <property type="nucleotide sequence ID" value="NZ_JANYMP010000007.1"/>
</dbReference>
<dbReference type="Proteomes" id="UP001141259">
    <property type="component" value="Unassembled WGS sequence"/>
</dbReference>
<protein>
    <submittedName>
        <fullName evidence="3">Arylamine N-acetyltransferase</fullName>
    </submittedName>
</protein>
<organism evidence="3 4">
    <name type="scientific">Umezawaea endophytica</name>
    <dbReference type="NCBI Taxonomy" id="1654476"/>
    <lineage>
        <taxon>Bacteria</taxon>
        <taxon>Bacillati</taxon>
        <taxon>Actinomycetota</taxon>
        <taxon>Actinomycetes</taxon>
        <taxon>Pseudonocardiales</taxon>
        <taxon>Pseudonocardiaceae</taxon>
        <taxon>Umezawaea</taxon>
    </lineage>
</organism>
<name>A0A9X2VL61_9PSEU</name>
<keyword evidence="4" id="KW-1185">Reference proteome</keyword>